<dbReference type="InterPro" id="IPR014710">
    <property type="entry name" value="RmlC-like_jellyroll"/>
</dbReference>
<keyword evidence="2" id="KW-1185">Reference proteome</keyword>
<organism evidence="1 2">
    <name type="scientific">Hyaloscypha bicolor E</name>
    <dbReference type="NCBI Taxonomy" id="1095630"/>
    <lineage>
        <taxon>Eukaryota</taxon>
        <taxon>Fungi</taxon>
        <taxon>Dikarya</taxon>
        <taxon>Ascomycota</taxon>
        <taxon>Pezizomycotina</taxon>
        <taxon>Leotiomycetes</taxon>
        <taxon>Helotiales</taxon>
        <taxon>Hyaloscyphaceae</taxon>
        <taxon>Hyaloscypha</taxon>
        <taxon>Hyaloscypha bicolor</taxon>
    </lineage>
</organism>
<dbReference type="Gene3D" id="2.60.120.10">
    <property type="entry name" value="Jelly Rolls"/>
    <property type="match status" value="1"/>
</dbReference>
<dbReference type="PANTHER" id="PTHR36448:SF2">
    <property type="entry name" value="CUPIN TYPE-1 DOMAIN-CONTAINING PROTEIN"/>
    <property type="match status" value="1"/>
</dbReference>
<dbReference type="InParanoid" id="A0A2J6SRX6"/>
<dbReference type="RefSeq" id="XP_024730416.1">
    <property type="nucleotide sequence ID" value="XM_024886051.1"/>
</dbReference>
<dbReference type="GeneID" id="36594128"/>
<proteinExistence type="predicted"/>
<protein>
    <recommendedName>
        <fullName evidence="3">Cupin type-1 domain-containing protein</fullName>
    </recommendedName>
</protein>
<dbReference type="PANTHER" id="PTHR36448">
    <property type="entry name" value="BLR7373 PROTEIN"/>
    <property type="match status" value="1"/>
</dbReference>
<dbReference type="InterPro" id="IPR011051">
    <property type="entry name" value="RmlC_Cupin_sf"/>
</dbReference>
<dbReference type="EMBL" id="KZ613872">
    <property type="protein sequence ID" value="PMD53512.1"/>
    <property type="molecule type" value="Genomic_DNA"/>
</dbReference>
<dbReference type="AlphaFoldDB" id="A0A2J6SRX6"/>
<dbReference type="OrthoDB" id="2446447at2759"/>
<sequence length="200" mass="21809">MTNTKLQLPPYFITKSTPHVPNSPLPVLVYRSVLPANPTPENICGAVEPNNWMKGGVFNHYPAHHFHSVTHELYAVFKGHSRLLLGRGPLDAEVGVEVDLRVGDCIVLPAGVAHCCLESSHDYEYVGLYPKATSPLFAAFILRADSTQGSPHWDNNFCKADEQETKQKTENARAVPVPDCDPICGVGGPLVQTWKAAVGN</sequence>
<dbReference type="InterPro" id="IPR047121">
    <property type="entry name" value="YjiB-like"/>
</dbReference>
<accession>A0A2J6SRX6</accession>
<evidence type="ECO:0000313" key="1">
    <source>
        <dbReference type="EMBL" id="PMD53512.1"/>
    </source>
</evidence>
<name>A0A2J6SRX6_9HELO</name>
<evidence type="ECO:0000313" key="2">
    <source>
        <dbReference type="Proteomes" id="UP000235371"/>
    </source>
</evidence>
<dbReference type="CDD" id="cd02219">
    <property type="entry name" value="cupin_YjlB-like"/>
    <property type="match status" value="1"/>
</dbReference>
<gene>
    <name evidence="1" type="ORF">K444DRAFT_655960</name>
</gene>
<dbReference type="Proteomes" id="UP000235371">
    <property type="component" value="Unassembled WGS sequence"/>
</dbReference>
<dbReference type="SUPFAM" id="SSF51182">
    <property type="entry name" value="RmlC-like cupins"/>
    <property type="match status" value="1"/>
</dbReference>
<reference evidence="1 2" key="1">
    <citation type="submission" date="2016-04" db="EMBL/GenBank/DDBJ databases">
        <title>A degradative enzymes factory behind the ericoid mycorrhizal symbiosis.</title>
        <authorList>
            <consortium name="DOE Joint Genome Institute"/>
            <person name="Martino E."/>
            <person name="Morin E."/>
            <person name="Grelet G."/>
            <person name="Kuo A."/>
            <person name="Kohler A."/>
            <person name="Daghino S."/>
            <person name="Barry K."/>
            <person name="Choi C."/>
            <person name="Cichocki N."/>
            <person name="Clum A."/>
            <person name="Copeland A."/>
            <person name="Hainaut M."/>
            <person name="Haridas S."/>
            <person name="Labutti K."/>
            <person name="Lindquist E."/>
            <person name="Lipzen A."/>
            <person name="Khouja H.-R."/>
            <person name="Murat C."/>
            <person name="Ohm R."/>
            <person name="Olson A."/>
            <person name="Spatafora J."/>
            <person name="Veneault-Fourrey C."/>
            <person name="Henrissat B."/>
            <person name="Grigoriev I."/>
            <person name="Martin F."/>
            <person name="Perotto S."/>
        </authorList>
    </citation>
    <scope>NUCLEOTIDE SEQUENCE [LARGE SCALE GENOMIC DNA]</scope>
    <source>
        <strain evidence="1 2">E</strain>
    </source>
</reference>
<evidence type="ECO:0008006" key="3">
    <source>
        <dbReference type="Google" id="ProtNLM"/>
    </source>
</evidence>